<dbReference type="EMBL" id="AYRZ02000012">
    <property type="protein sequence ID" value="PHT65585.1"/>
    <property type="molecule type" value="Genomic_DNA"/>
</dbReference>
<reference evidence="1 2" key="1">
    <citation type="journal article" date="2014" name="Nat. Genet.">
        <title>Genome sequence of the hot pepper provides insights into the evolution of pungency in Capsicum species.</title>
        <authorList>
            <person name="Kim S."/>
            <person name="Park M."/>
            <person name="Yeom S.I."/>
            <person name="Kim Y.M."/>
            <person name="Lee J.M."/>
            <person name="Lee H.A."/>
            <person name="Seo E."/>
            <person name="Choi J."/>
            <person name="Cheong K."/>
            <person name="Kim K.T."/>
            <person name="Jung K."/>
            <person name="Lee G.W."/>
            <person name="Oh S.K."/>
            <person name="Bae C."/>
            <person name="Kim S.B."/>
            <person name="Lee H.Y."/>
            <person name="Kim S.Y."/>
            <person name="Kim M.S."/>
            <person name="Kang B.C."/>
            <person name="Jo Y.D."/>
            <person name="Yang H.B."/>
            <person name="Jeong H.J."/>
            <person name="Kang W.H."/>
            <person name="Kwon J.K."/>
            <person name="Shin C."/>
            <person name="Lim J.Y."/>
            <person name="Park J.H."/>
            <person name="Huh J.H."/>
            <person name="Kim J.S."/>
            <person name="Kim B.D."/>
            <person name="Cohen O."/>
            <person name="Paran I."/>
            <person name="Suh M.C."/>
            <person name="Lee S.B."/>
            <person name="Kim Y.K."/>
            <person name="Shin Y."/>
            <person name="Noh S.J."/>
            <person name="Park J."/>
            <person name="Seo Y.S."/>
            <person name="Kwon S.Y."/>
            <person name="Kim H.A."/>
            <person name="Park J.M."/>
            <person name="Kim H.J."/>
            <person name="Choi S.B."/>
            <person name="Bosland P.W."/>
            <person name="Reeves G."/>
            <person name="Jo S.H."/>
            <person name="Lee B.W."/>
            <person name="Cho H.T."/>
            <person name="Choi H.S."/>
            <person name="Lee M.S."/>
            <person name="Yu Y."/>
            <person name="Do Choi Y."/>
            <person name="Park B.S."/>
            <person name="van Deynze A."/>
            <person name="Ashrafi H."/>
            <person name="Hill T."/>
            <person name="Kim W.T."/>
            <person name="Pai H.S."/>
            <person name="Ahn H.K."/>
            <person name="Yeam I."/>
            <person name="Giovannoni J.J."/>
            <person name="Rose J.K."/>
            <person name="Sorensen I."/>
            <person name="Lee S.J."/>
            <person name="Kim R.W."/>
            <person name="Choi I.Y."/>
            <person name="Choi B.S."/>
            <person name="Lim J.S."/>
            <person name="Lee Y.H."/>
            <person name="Choi D."/>
        </authorList>
    </citation>
    <scope>NUCLEOTIDE SEQUENCE [LARGE SCALE GENOMIC DNA]</scope>
    <source>
        <strain evidence="2">cv. CM334</strain>
    </source>
</reference>
<dbReference type="Gramene" id="PHT65585">
    <property type="protein sequence ID" value="PHT65585"/>
    <property type="gene ID" value="T459_30010"/>
</dbReference>
<dbReference type="AlphaFoldDB" id="A0A2G2Y746"/>
<sequence>MMMFEEMGFCGDLDFFSAPLKKVVALQNWIEPDSVVDDDYSDEEIDVHDQFYLLSLYSMCIMFFEVLKKCLF</sequence>
<organism evidence="1 2">
    <name type="scientific">Capsicum annuum</name>
    <name type="common">Capsicum pepper</name>
    <dbReference type="NCBI Taxonomy" id="4072"/>
    <lineage>
        <taxon>Eukaryota</taxon>
        <taxon>Viridiplantae</taxon>
        <taxon>Streptophyta</taxon>
        <taxon>Embryophyta</taxon>
        <taxon>Tracheophyta</taxon>
        <taxon>Spermatophyta</taxon>
        <taxon>Magnoliopsida</taxon>
        <taxon>eudicotyledons</taxon>
        <taxon>Gunneridae</taxon>
        <taxon>Pentapetalae</taxon>
        <taxon>asterids</taxon>
        <taxon>lamiids</taxon>
        <taxon>Solanales</taxon>
        <taxon>Solanaceae</taxon>
        <taxon>Solanoideae</taxon>
        <taxon>Capsiceae</taxon>
        <taxon>Capsicum</taxon>
    </lineage>
</organism>
<evidence type="ECO:0000313" key="1">
    <source>
        <dbReference type="EMBL" id="PHT65585.1"/>
    </source>
</evidence>
<reference evidence="1 2" key="2">
    <citation type="journal article" date="2017" name="Genome Biol.">
        <title>New reference genome sequences of hot pepper reveal the massive evolution of plant disease-resistance genes by retroduplication.</title>
        <authorList>
            <person name="Kim S."/>
            <person name="Park J."/>
            <person name="Yeom S.I."/>
            <person name="Kim Y.M."/>
            <person name="Seo E."/>
            <person name="Kim K.T."/>
            <person name="Kim M.S."/>
            <person name="Lee J.M."/>
            <person name="Cheong K."/>
            <person name="Shin H.S."/>
            <person name="Kim S.B."/>
            <person name="Han K."/>
            <person name="Lee J."/>
            <person name="Park M."/>
            <person name="Lee H.A."/>
            <person name="Lee H.Y."/>
            <person name="Lee Y."/>
            <person name="Oh S."/>
            <person name="Lee J.H."/>
            <person name="Choi E."/>
            <person name="Choi E."/>
            <person name="Lee S.E."/>
            <person name="Jeon J."/>
            <person name="Kim H."/>
            <person name="Choi G."/>
            <person name="Song H."/>
            <person name="Lee J."/>
            <person name="Lee S.C."/>
            <person name="Kwon J.K."/>
            <person name="Lee H.Y."/>
            <person name="Koo N."/>
            <person name="Hong Y."/>
            <person name="Kim R.W."/>
            <person name="Kang W.H."/>
            <person name="Huh J.H."/>
            <person name="Kang B.C."/>
            <person name="Yang T.J."/>
            <person name="Lee Y.H."/>
            <person name="Bennetzen J.L."/>
            <person name="Choi D."/>
        </authorList>
    </citation>
    <scope>NUCLEOTIDE SEQUENCE [LARGE SCALE GENOMIC DNA]</scope>
    <source>
        <strain evidence="2">cv. CM334</strain>
    </source>
</reference>
<protein>
    <submittedName>
        <fullName evidence="1">Uncharacterized protein</fullName>
    </submittedName>
</protein>
<evidence type="ECO:0000313" key="2">
    <source>
        <dbReference type="Proteomes" id="UP000222542"/>
    </source>
</evidence>
<comment type="caution">
    <text evidence="1">The sequence shown here is derived from an EMBL/GenBank/DDBJ whole genome shotgun (WGS) entry which is preliminary data.</text>
</comment>
<keyword evidence="2" id="KW-1185">Reference proteome</keyword>
<accession>A0A2G2Y746</accession>
<dbReference type="Proteomes" id="UP000222542">
    <property type="component" value="Unassembled WGS sequence"/>
</dbReference>
<proteinExistence type="predicted"/>
<dbReference type="OMA" id="CIMFFEV"/>
<gene>
    <name evidence="1" type="ORF">T459_30010</name>
</gene>
<name>A0A2G2Y746_CAPAN</name>